<gene>
    <name evidence="9" type="primary">FGENESH: predicted gene_12.313</name>
    <name evidence="10" type="ORF">AAT19DRAFT_10418</name>
    <name evidence="9" type="ORF">BN2166_0061530</name>
</gene>
<dbReference type="InterPro" id="IPR023332">
    <property type="entry name" value="Proteasome_alpha-type"/>
</dbReference>
<evidence type="ECO:0000259" key="8">
    <source>
        <dbReference type="PROSITE" id="PS00388"/>
    </source>
</evidence>
<feature type="compositionally biased region" description="Low complexity" evidence="7">
    <location>
        <begin position="290"/>
        <end position="303"/>
    </location>
</feature>
<dbReference type="InterPro" id="IPR035144">
    <property type="entry name" value="Proteasome_alpha1"/>
</dbReference>
<dbReference type="Pfam" id="PF10584">
    <property type="entry name" value="Proteasome_A_N"/>
    <property type="match status" value="1"/>
</dbReference>
<dbReference type="GO" id="GO:0005737">
    <property type="term" value="C:cytoplasm"/>
    <property type="evidence" value="ECO:0007669"/>
    <property type="project" value="UniProtKB-SubCell"/>
</dbReference>
<evidence type="ECO:0000313" key="11">
    <source>
        <dbReference type="Proteomes" id="UP000199069"/>
    </source>
</evidence>
<dbReference type="InterPro" id="IPR050115">
    <property type="entry name" value="Proteasome_alpha"/>
</dbReference>
<reference evidence="9 11" key="1">
    <citation type="submission" date="2015-07" db="EMBL/GenBank/DDBJ databases">
        <authorList>
            <person name="Cajimat M.N.B."/>
            <person name="Milazzo M.L."/>
            <person name="Fulhorst C.F."/>
        </authorList>
    </citation>
    <scope>NUCLEOTIDE SEQUENCE [LARGE SCALE GENOMIC DNA]</scope>
    <source>
        <strain evidence="9">Single colony</strain>
    </source>
</reference>
<evidence type="ECO:0000256" key="4">
    <source>
        <dbReference type="ARBA" id="ARBA00022942"/>
    </source>
</evidence>
<dbReference type="GO" id="GO:0006511">
    <property type="term" value="P:ubiquitin-dependent protein catabolic process"/>
    <property type="evidence" value="ECO:0007669"/>
    <property type="project" value="InterPro"/>
</dbReference>
<evidence type="ECO:0000313" key="9">
    <source>
        <dbReference type="EMBL" id="CTR10292.1"/>
    </source>
</evidence>
<dbReference type="OMA" id="NTQVYGK"/>
<dbReference type="GO" id="GO:0016787">
    <property type="term" value="F:hydrolase activity"/>
    <property type="evidence" value="ECO:0007669"/>
    <property type="project" value="UniProtKB-KW"/>
</dbReference>
<dbReference type="AlphaFoldDB" id="A0A0K3CNP1"/>
<protein>
    <submittedName>
        <fullName evidence="9">BY PROTMAP: gi|472586140|gb|EMS23668.1| 20S proteasome subunit alpha 6 [Rhodosporidium toruloides NP11] gi|647397774|emb|CDR41021.1| RHTO0S05e10924g1_1 [Rhodosporidium toruloides]</fullName>
    </submittedName>
    <submittedName>
        <fullName evidence="10">Nucleophile aminohydrolase</fullName>
    </submittedName>
</protein>
<dbReference type="CDD" id="cd03749">
    <property type="entry name" value="proteasome_alpha_type_1"/>
    <property type="match status" value="1"/>
</dbReference>
<evidence type="ECO:0000256" key="6">
    <source>
        <dbReference type="PROSITE-ProRule" id="PRU00808"/>
    </source>
</evidence>
<evidence type="ECO:0000256" key="3">
    <source>
        <dbReference type="ARBA" id="ARBA00022490"/>
    </source>
</evidence>
<keyword evidence="3" id="KW-0963">Cytoplasm</keyword>
<dbReference type="PROSITE" id="PS00388">
    <property type="entry name" value="PROTEASOME_ALPHA_1"/>
    <property type="match status" value="1"/>
</dbReference>
<keyword evidence="4 6" id="KW-0647">Proteasome</keyword>
<accession>A0A0K3CNP1</accession>
<evidence type="ECO:0000313" key="10">
    <source>
        <dbReference type="EMBL" id="PRQ71560.1"/>
    </source>
</evidence>
<comment type="similarity">
    <text evidence="6">Belongs to the peptidase T1A family.</text>
</comment>
<evidence type="ECO:0000313" key="12">
    <source>
        <dbReference type="Proteomes" id="UP000239560"/>
    </source>
</evidence>
<evidence type="ECO:0000256" key="2">
    <source>
        <dbReference type="ARBA" id="ARBA00004496"/>
    </source>
</evidence>
<comment type="subcellular location">
    <subcellularLocation>
        <location evidence="2">Cytoplasm</location>
    </subcellularLocation>
    <subcellularLocation>
        <location evidence="1">Nucleus</location>
    </subcellularLocation>
</comment>
<keyword evidence="10" id="KW-0378">Hydrolase</keyword>
<dbReference type="SUPFAM" id="SSF56235">
    <property type="entry name" value="N-terminal nucleophile aminohydrolases (Ntn hydrolases)"/>
    <property type="match status" value="1"/>
</dbReference>
<dbReference type="InterPro" id="IPR029055">
    <property type="entry name" value="Ntn_hydrolases_N"/>
</dbReference>
<feature type="region of interest" description="Disordered" evidence="7">
    <location>
        <begin position="273"/>
        <end position="312"/>
    </location>
</feature>
<feature type="region of interest" description="Disordered" evidence="7">
    <location>
        <begin position="221"/>
        <end position="258"/>
    </location>
</feature>
<dbReference type="GO" id="GO:0005634">
    <property type="term" value="C:nucleus"/>
    <property type="evidence" value="ECO:0007669"/>
    <property type="project" value="UniProtKB-SubCell"/>
</dbReference>
<dbReference type="GO" id="GO:0019773">
    <property type="term" value="C:proteasome core complex, alpha-subunit complex"/>
    <property type="evidence" value="ECO:0007669"/>
    <property type="project" value="UniProtKB-UniRule"/>
</dbReference>
<dbReference type="Gene3D" id="3.60.20.10">
    <property type="entry name" value="Glutamine Phosphoribosylpyrophosphate, subunit 1, domain 1"/>
    <property type="match status" value="1"/>
</dbReference>
<dbReference type="PROSITE" id="PS51475">
    <property type="entry name" value="PROTEASOME_ALPHA_2"/>
    <property type="match status" value="1"/>
</dbReference>
<feature type="compositionally biased region" description="Polar residues" evidence="7">
    <location>
        <begin position="221"/>
        <end position="252"/>
    </location>
</feature>
<dbReference type="Proteomes" id="UP000239560">
    <property type="component" value="Unassembled WGS sequence"/>
</dbReference>
<dbReference type="FunFam" id="3.60.20.10:FF:000016">
    <property type="entry name" value="Proteasome subunit alpha type-6"/>
    <property type="match status" value="1"/>
</dbReference>
<feature type="domain" description="Proteasome alpha-type subunits" evidence="8">
    <location>
        <begin position="6"/>
        <end position="28"/>
    </location>
</feature>
<sequence length="312" mass="33312">MHRNTYDNDNSTFSPQGRLHQVEYALEAVKQGSACVGLRSDTHVVLLGLKRSTGELASYQKKLIRIDDHIGVAIAGLTSDARVLSNFMRTQAMSSRMLYNRPLPISRIVSSIADKAQINTQHYGKRPYGVGLLVAGYDDQGPHLYEFTPSGSCLSYHALSIGARSQSAKTYLEANFETFPTASLDELVMHGLRALRETLQQDKELSGLNTSVGIVGLAPTTTAATSGDDQQTSDAPPPTTSILPASTSTSATGGKKPSLTTFHILESDALEPYLSRLEPKDEGAAPTRQATAVAGEGAAAGEAQGEGRMETD</sequence>
<dbReference type="PANTHER" id="PTHR11599">
    <property type="entry name" value="PROTEASOME SUBUNIT ALPHA/BETA"/>
    <property type="match status" value="1"/>
</dbReference>
<name>A0A0K3CNP1_RHOTO</name>
<dbReference type="STRING" id="5286.A0A0K3CNP1"/>
<keyword evidence="11" id="KW-1185">Reference proteome</keyword>
<dbReference type="Proteomes" id="UP000199069">
    <property type="component" value="Unassembled WGS sequence"/>
</dbReference>
<keyword evidence="5" id="KW-0539">Nucleus</keyword>
<dbReference type="InterPro" id="IPR001353">
    <property type="entry name" value="Proteasome_sua/b"/>
</dbReference>
<proteinExistence type="inferred from homology"/>
<dbReference type="InterPro" id="IPR000426">
    <property type="entry name" value="Proteasome_asu_N"/>
</dbReference>
<organism evidence="9 11">
    <name type="scientific">Rhodotorula toruloides</name>
    <name type="common">Yeast</name>
    <name type="synonym">Rhodosporidium toruloides</name>
    <dbReference type="NCBI Taxonomy" id="5286"/>
    <lineage>
        <taxon>Eukaryota</taxon>
        <taxon>Fungi</taxon>
        <taxon>Dikarya</taxon>
        <taxon>Basidiomycota</taxon>
        <taxon>Pucciniomycotina</taxon>
        <taxon>Microbotryomycetes</taxon>
        <taxon>Sporidiobolales</taxon>
        <taxon>Sporidiobolaceae</taxon>
        <taxon>Rhodotorula</taxon>
    </lineage>
</organism>
<dbReference type="EMBL" id="LCTV02000012">
    <property type="protein sequence ID" value="PRQ71560.1"/>
    <property type="molecule type" value="Genomic_DNA"/>
</dbReference>
<reference evidence="10 12" key="2">
    <citation type="journal article" date="2018" name="Elife">
        <title>Functional genomics of lipid metabolism in the oleaginous yeast Rhodosporidium toruloides.</title>
        <authorList>
            <person name="Coradetti S.T."/>
            <person name="Pinel D."/>
            <person name="Geiselman G."/>
            <person name="Ito M."/>
            <person name="Mondo S."/>
            <person name="Reilly M.C."/>
            <person name="Cheng Y.F."/>
            <person name="Bauer S."/>
            <person name="Grigoriev I."/>
            <person name="Gladden J.M."/>
            <person name="Simmons B.A."/>
            <person name="Brem R."/>
            <person name="Arkin A.P."/>
            <person name="Skerker J.M."/>
        </authorList>
    </citation>
    <scope>NUCLEOTIDE SEQUENCE [LARGE SCALE GENOMIC DNA]</scope>
    <source>
        <strain evidence="10 12">NBRC 0880</strain>
    </source>
</reference>
<dbReference type="Pfam" id="PF00227">
    <property type="entry name" value="Proteasome"/>
    <property type="match status" value="1"/>
</dbReference>
<evidence type="ECO:0000256" key="7">
    <source>
        <dbReference type="SAM" id="MobiDB-lite"/>
    </source>
</evidence>
<dbReference type="SMART" id="SM00948">
    <property type="entry name" value="Proteasome_A_N"/>
    <property type="match status" value="1"/>
</dbReference>
<evidence type="ECO:0000256" key="1">
    <source>
        <dbReference type="ARBA" id="ARBA00004123"/>
    </source>
</evidence>
<evidence type="ECO:0000256" key="5">
    <source>
        <dbReference type="ARBA" id="ARBA00023242"/>
    </source>
</evidence>
<dbReference type="EMBL" id="CWKI01000012">
    <property type="protein sequence ID" value="CTR10292.1"/>
    <property type="molecule type" value="Genomic_DNA"/>
</dbReference>
<dbReference type="OrthoDB" id="431557at2759"/>